<evidence type="ECO:0000313" key="3">
    <source>
        <dbReference type="EMBL" id="EYU23001.1"/>
    </source>
</evidence>
<proteinExistence type="predicted"/>
<gene>
    <name evidence="3" type="ORF">MIMGU_mgv1a020616mg</name>
</gene>
<dbReference type="Proteomes" id="UP000030748">
    <property type="component" value="Unassembled WGS sequence"/>
</dbReference>
<reference evidence="3 4" key="1">
    <citation type="journal article" date="2013" name="Proc. Natl. Acad. Sci. U.S.A.">
        <title>Fine-scale variation in meiotic recombination in Mimulus inferred from population shotgun sequencing.</title>
        <authorList>
            <person name="Hellsten U."/>
            <person name="Wright K.M."/>
            <person name="Jenkins J."/>
            <person name="Shu S."/>
            <person name="Yuan Y."/>
            <person name="Wessler S.R."/>
            <person name="Schmutz J."/>
            <person name="Willis J.H."/>
            <person name="Rokhsar D.S."/>
        </authorList>
    </citation>
    <scope>NUCLEOTIDE SEQUENCE [LARGE SCALE GENOMIC DNA]</scope>
    <source>
        <strain evidence="4">cv. DUN x IM62</strain>
    </source>
</reference>
<dbReference type="EMBL" id="KI632187">
    <property type="protein sequence ID" value="EYU23001.1"/>
    <property type="molecule type" value="Genomic_DNA"/>
</dbReference>
<dbReference type="STRING" id="4155.A0A022Q4W1"/>
<organism evidence="3 4">
    <name type="scientific">Erythranthe guttata</name>
    <name type="common">Yellow monkey flower</name>
    <name type="synonym">Mimulus guttatus</name>
    <dbReference type="NCBI Taxonomy" id="4155"/>
    <lineage>
        <taxon>Eukaryota</taxon>
        <taxon>Viridiplantae</taxon>
        <taxon>Streptophyta</taxon>
        <taxon>Embryophyta</taxon>
        <taxon>Tracheophyta</taxon>
        <taxon>Spermatophyta</taxon>
        <taxon>Magnoliopsida</taxon>
        <taxon>eudicotyledons</taxon>
        <taxon>Gunneridae</taxon>
        <taxon>Pentapetalae</taxon>
        <taxon>asterids</taxon>
        <taxon>lamiids</taxon>
        <taxon>Lamiales</taxon>
        <taxon>Phrymaceae</taxon>
        <taxon>Erythranthe</taxon>
    </lineage>
</organism>
<evidence type="ECO:0000256" key="1">
    <source>
        <dbReference type="ARBA" id="ARBA00022603"/>
    </source>
</evidence>
<feature type="non-terminal residue" evidence="3">
    <location>
        <position position="1"/>
    </location>
</feature>
<dbReference type="GO" id="GO:0008168">
    <property type="term" value="F:methyltransferase activity"/>
    <property type="evidence" value="ECO:0007669"/>
    <property type="project" value="UniProtKB-KW"/>
</dbReference>
<keyword evidence="2" id="KW-0808">Transferase</keyword>
<keyword evidence="1" id="KW-0489">Methyltransferase</keyword>
<dbReference type="GO" id="GO:0032259">
    <property type="term" value="P:methylation"/>
    <property type="evidence" value="ECO:0007669"/>
    <property type="project" value="UniProtKB-KW"/>
</dbReference>
<dbReference type="Gene3D" id="3.40.50.150">
    <property type="entry name" value="Vaccinia Virus protein VP39"/>
    <property type="match status" value="1"/>
</dbReference>
<dbReference type="AlphaFoldDB" id="A0A022Q4W1"/>
<evidence type="ECO:0008006" key="5">
    <source>
        <dbReference type="Google" id="ProtNLM"/>
    </source>
</evidence>
<keyword evidence="4" id="KW-1185">Reference proteome</keyword>
<protein>
    <recommendedName>
        <fullName evidence="5">S-adenosyl-L-methionine-dependent methyltransferase</fullName>
    </recommendedName>
</protein>
<sequence length="323" mass="37530">VNVIPRMPWLSHSSKTKKNRIFNTMEDDNRHTQSAMERASLRYRETLRPDPVLTDPYIRCLVPTDIQMDVNLDLQKHCLATKFIDDKLLSTIDKIDGLRQVVLLTDGMDTRPYRINWPSSTIIFDVSPDITFRRSIQSLQDVGAKIRRSCLLLHVPSETSDIEQVLCSKGYNGARPSFWVFQGLPLHTLGNFKDILRLASNLAMKGSLFVGELPSSFFETDKSTKMEWMDKIFTSHGLKVKMIEYDEVARNLGKQESIPHCQENVLFVAEQLQFSDVQVRNIRLFFCLIFLVENKTFNSLQMEIWRREFERIEEGDEEGFEEL</sequence>
<dbReference type="PANTHER" id="PTHR43619:SF2">
    <property type="entry name" value="S-ADENOSYL-L-METHIONINE-DEPENDENT METHYLTRANSFERASES SUPERFAMILY PROTEIN"/>
    <property type="match status" value="1"/>
</dbReference>
<dbReference type="InterPro" id="IPR029063">
    <property type="entry name" value="SAM-dependent_MTases_sf"/>
</dbReference>
<evidence type="ECO:0000313" key="4">
    <source>
        <dbReference type="Proteomes" id="UP000030748"/>
    </source>
</evidence>
<dbReference type="SUPFAM" id="SSF53335">
    <property type="entry name" value="S-adenosyl-L-methionine-dependent methyltransferases"/>
    <property type="match status" value="1"/>
</dbReference>
<dbReference type="Pfam" id="PF04072">
    <property type="entry name" value="LCM"/>
    <property type="match status" value="1"/>
</dbReference>
<accession>A0A022Q4W1</accession>
<dbReference type="eggNOG" id="ENOG502QQB5">
    <property type="taxonomic scope" value="Eukaryota"/>
</dbReference>
<name>A0A022Q4W1_ERYGU</name>
<dbReference type="InterPro" id="IPR007213">
    <property type="entry name" value="Ppm1/Ppm2/Tcmp"/>
</dbReference>
<dbReference type="PANTHER" id="PTHR43619">
    <property type="entry name" value="S-ADENOSYL-L-METHIONINE-DEPENDENT METHYLTRANSFERASE YKTD-RELATED"/>
    <property type="match status" value="1"/>
</dbReference>
<evidence type="ECO:0000256" key="2">
    <source>
        <dbReference type="ARBA" id="ARBA00022679"/>
    </source>
</evidence>